<feature type="domain" description="NuBaID C-terminal" evidence="8">
    <location>
        <begin position="265"/>
        <end position="370"/>
    </location>
</feature>
<comment type="subcellular location">
    <subcellularLocation>
        <location evidence="1">Nucleus</location>
    </subcellularLocation>
</comment>
<protein>
    <submittedName>
        <fullName evidence="9">Uncharacterized protein</fullName>
    </submittedName>
</protein>
<keyword evidence="2" id="KW-0479">Metal-binding</keyword>
<feature type="region of interest" description="Disordered" evidence="6">
    <location>
        <begin position="427"/>
        <end position="453"/>
    </location>
</feature>
<dbReference type="PANTHER" id="PTHR15835:SF6">
    <property type="entry name" value="ZINC FINGER C3HC-TYPE PROTEIN 1"/>
    <property type="match status" value="1"/>
</dbReference>
<keyword evidence="4" id="KW-0862">Zinc</keyword>
<dbReference type="EMBL" id="JAPDFR010000007">
    <property type="protein sequence ID" value="KAK0384762.1"/>
    <property type="molecule type" value="Genomic_DNA"/>
</dbReference>
<evidence type="ECO:0000256" key="4">
    <source>
        <dbReference type="ARBA" id="ARBA00022833"/>
    </source>
</evidence>
<proteinExistence type="predicted"/>
<dbReference type="AlphaFoldDB" id="A0AA39GET8"/>
<sequence>MSASKRKFNAILQGLSDSRPGLEDGSSAYDALLQKRRRLGFPSSTAPKFDSPSPTNDLAASLSIRRSQADRQKQVRKPAVRYCPSDRDELLKRLETFQDITRWTPKPDKISEIEWAKRGWLCQSKETVRCVLCSKELVLKLARTNKVPNEDEGGDDETVSSTEALVDKYAELVVSSHQEDCLWRKRGCDDSLLRLSLANAATARLSLRQRYDELLARKDHLPYDFNLRLPAELDVQKTICLLPHEFFASAVDASKSDLAKPNTVALALALCGWQGLPDARIGSVSNSISCRTCLRRLGLWMFKSKEVDSSGKVVIPAPMEHLDTVREHRFFCPWRNPSTQAPTAVDASAVKSVPAWGVLIQTLRNEAHLRTVYGPAVGPKQAEGGTSSVAADPSAEPAEMDENDEEVQKAKDKERWARLKKIKSLFDIKGGKGRSRSRPGTSHSTHSVSDKRP</sequence>
<gene>
    <name evidence="9" type="ORF">NLU13_7240</name>
</gene>
<dbReference type="GO" id="GO:0008270">
    <property type="term" value="F:zinc ion binding"/>
    <property type="evidence" value="ECO:0007669"/>
    <property type="project" value="UniProtKB-KW"/>
</dbReference>
<dbReference type="Proteomes" id="UP001175261">
    <property type="component" value="Unassembled WGS sequence"/>
</dbReference>
<feature type="domain" description="C3HC-type" evidence="7">
    <location>
        <begin position="84"/>
        <end position="224"/>
    </location>
</feature>
<evidence type="ECO:0000259" key="8">
    <source>
        <dbReference type="Pfam" id="PF08600"/>
    </source>
</evidence>
<evidence type="ECO:0000256" key="1">
    <source>
        <dbReference type="ARBA" id="ARBA00004123"/>
    </source>
</evidence>
<dbReference type="PANTHER" id="PTHR15835">
    <property type="entry name" value="NUCLEAR-INTERACTING PARTNER OF ALK"/>
    <property type="match status" value="1"/>
</dbReference>
<feature type="compositionally biased region" description="Basic and acidic residues" evidence="6">
    <location>
        <begin position="406"/>
        <end position="415"/>
    </location>
</feature>
<evidence type="ECO:0000256" key="3">
    <source>
        <dbReference type="ARBA" id="ARBA00022771"/>
    </source>
</evidence>
<evidence type="ECO:0000256" key="2">
    <source>
        <dbReference type="ARBA" id="ARBA00022723"/>
    </source>
</evidence>
<keyword evidence="10" id="KW-1185">Reference proteome</keyword>
<dbReference type="Pfam" id="PF08600">
    <property type="entry name" value="NuBaID_C"/>
    <property type="match status" value="1"/>
</dbReference>
<dbReference type="InterPro" id="IPR013909">
    <property type="entry name" value="NuBaID_C"/>
</dbReference>
<feature type="region of interest" description="Disordered" evidence="6">
    <location>
        <begin position="377"/>
        <end position="415"/>
    </location>
</feature>
<evidence type="ECO:0000256" key="5">
    <source>
        <dbReference type="ARBA" id="ARBA00023242"/>
    </source>
</evidence>
<evidence type="ECO:0000313" key="9">
    <source>
        <dbReference type="EMBL" id="KAK0384762.1"/>
    </source>
</evidence>
<keyword evidence="3" id="KW-0863">Zinc-finger</keyword>
<reference evidence="9" key="1">
    <citation type="submission" date="2022-10" db="EMBL/GenBank/DDBJ databases">
        <title>Determination and structural analysis of whole genome sequence of Sarocladium strictum F4-1.</title>
        <authorList>
            <person name="Hu L."/>
            <person name="Jiang Y."/>
        </authorList>
    </citation>
    <scope>NUCLEOTIDE SEQUENCE</scope>
    <source>
        <strain evidence="9">F4-1</strain>
    </source>
</reference>
<organism evidence="9 10">
    <name type="scientific">Sarocladium strictum</name>
    <name type="common">Black bundle disease fungus</name>
    <name type="synonym">Acremonium strictum</name>
    <dbReference type="NCBI Taxonomy" id="5046"/>
    <lineage>
        <taxon>Eukaryota</taxon>
        <taxon>Fungi</taxon>
        <taxon>Dikarya</taxon>
        <taxon>Ascomycota</taxon>
        <taxon>Pezizomycotina</taxon>
        <taxon>Sordariomycetes</taxon>
        <taxon>Hypocreomycetidae</taxon>
        <taxon>Hypocreales</taxon>
        <taxon>Sarocladiaceae</taxon>
        <taxon>Sarocladium</taxon>
    </lineage>
</organism>
<dbReference type="InterPro" id="IPR012935">
    <property type="entry name" value="NuBaID_N"/>
</dbReference>
<comment type="caution">
    <text evidence="9">The sequence shown here is derived from an EMBL/GenBank/DDBJ whole genome shotgun (WGS) entry which is preliminary data.</text>
</comment>
<keyword evidence="5" id="KW-0539">Nucleus</keyword>
<evidence type="ECO:0000256" key="6">
    <source>
        <dbReference type="SAM" id="MobiDB-lite"/>
    </source>
</evidence>
<accession>A0AA39GET8</accession>
<evidence type="ECO:0000259" key="7">
    <source>
        <dbReference type="Pfam" id="PF07967"/>
    </source>
</evidence>
<dbReference type="GO" id="GO:0005634">
    <property type="term" value="C:nucleus"/>
    <property type="evidence" value="ECO:0007669"/>
    <property type="project" value="UniProtKB-SubCell"/>
</dbReference>
<name>A0AA39GET8_SARSR</name>
<evidence type="ECO:0000313" key="10">
    <source>
        <dbReference type="Proteomes" id="UP001175261"/>
    </source>
</evidence>
<dbReference type="Pfam" id="PF07967">
    <property type="entry name" value="zf-C3HC"/>
    <property type="match status" value="1"/>
</dbReference>